<feature type="domain" description="Aspartyl/asparaginy/proline hydroxylase" evidence="4">
    <location>
        <begin position="98"/>
        <end position="224"/>
    </location>
</feature>
<comment type="similarity">
    <text evidence="1">Belongs to the aspartyl/asparaginyl beta-hydroxylase family.</text>
</comment>
<dbReference type="GO" id="GO:0016020">
    <property type="term" value="C:membrane"/>
    <property type="evidence" value="ECO:0007669"/>
    <property type="project" value="TreeGrafter"/>
</dbReference>
<dbReference type="InterPro" id="IPR051821">
    <property type="entry name" value="Asp/Asn_beta-hydroxylase"/>
</dbReference>
<protein>
    <submittedName>
        <fullName evidence="5">Aspartyl/Asparaginyl beta-hydroxylase-domain-containing protein</fullName>
    </submittedName>
</protein>
<dbReference type="AlphaFoldDB" id="A0A1Y5HXP4"/>
<dbReference type="InterPro" id="IPR007803">
    <property type="entry name" value="Asp/Arg/Pro-Hydrxlase"/>
</dbReference>
<evidence type="ECO:0000256" key="2">
    <source>
        <dbReference type="ARBA" id="ARBA00022964"/>
    </source>
</evidence>
<keyword evidence="2" id="KW-0223">Dioxygenase</keyword>
<dbReference type="PANTHER" id="PTHR46332">
    <property type="entry name" value="ASPARTATE BETA-HYDROXYLASE DOMAIN-CONTAINING PROTEIN 2"/>
    <property type="match status" value="1"/>
</dbReference>
<evidence type="ECO:0000313" key="5">
    <source>
        <dbReference type="EMBL" id="OUS41950.1"/>
    </source>
</evidence>
<evidence type="ECO:0000256" key="3">
    <source>
        <dbReference type="ARBA" id="ARBA00023002"/>
    </source>
</evidence>
<evidence type="ECO:0000256" key="1">
    <source>
        <dbReference type="ARBA" id="ARBA00007730"/>
    </source>
</evidence>
<reference evidence="5" key="1">
    <citation type="submission" date="2017-04" db="EMBL/GenBank/DDBJ databases">
        <title>Population genomics of picophytoplankton unveils novel chromosome hypervariability.</title>
        <authorList>
            <consortium name="DOE Joint Genome Institute"/>
            <person name="Blanc-Mathieu R."/>
            <person name="Krasovec M."/>
            <person name="Hebrard M."/>
            <person name="Yau S."/>
            <person name="Desgranges E."/>
            <person name="Martin J."/>
            <person name="Schackwitz W."/>
            <person name="Kuo A."/>
            <person name="Salin G."/>
            <person name="Donnadieu C."/>
            <person name="Desdevises Y."/>
            <person name="Sanchez-Ferandin S."/>
            <person name="Moreau H."/>
            <person name="Rivals E."/>
            <person name="Grigoriev I.V."/>
            <person name="Grimsley N."/>
            <person name="Eyre-Walker A."/>
            <person name="Piganeau G."/>
        </authorList>
    </citation>
    <scope>NUCLEOTIDE SEQUENCE [LARGE SCALE GENOMIC DNA]</scope>
    <source>
        <strain evidence="5">RCC 1115</strain>
    </source>
</reference>
<accession>A0A1Y5HXP4</accession>
<sequence>MKSIYGSKACERILKSLELNLSGGEFVRQIKGKGEQRASSYIDGLSAIPYHDIHNGQFAWLEKLEQASGEIQQEFKLALTNPVLSEIGNSIWSPAAREDAIAYGPNWRTLVIQDRCLWEDTNSQFFPVTTTLLKTTKCPSVEVFFARQPPNTGIRPHTDNTNFVLTAHLGIDVPEQLSWMKVGEFKRYWENGKGLVADTSFIHSTANESIHEDRYVLIIRFWHPELNTIERQALQFLFDALDDPTTRGIQAAESKARERMPKKALRRTKRSSCEGLGLLSKGMR</sequence>
<evidence type="ECO:0000259" key="4">
    <source>
        <dbReference type="Pfam" id="PF05118"/>
    </source>
</evidence>
<dbReference type="Pfam" id="PF05118">
    <property type="entry name" value="Asp_Arg_Hydrox"/>
    <property type="match status" value="1"/>
</dbReference>
<keyword evidence="3" id="KW-0560">Oxidoreductase</keyword>
<dbReference type="Proteomes" id="UP000195557">
    <property type="component" value="Unassembled WGS sequence"/>
</dbReference>
<dbReference type="Gene3D" id="2.60.120.330">
    <property type="entry name" value="B-lactam Antibiotic, Isopenicillin N Synthase, Chain"/>
    <property type="match status" value="1"/>
</dbReference>
<gene>
    <name evidence="5" type="ORF">BE221DRAFT_142694</name>
</gene>
<organism evidence="5">
    <name type="scientific">Ostreococcus tauri</name>
    <name type="common">Marine green alga</name>
    <dbReference type="NCBI Taxonomy" id="70448"/>
    <lineage>
        <taxon>Eukaryota</taxon>
        <taxon>Viridiplantae</taxon>
        <taxon>Chlorophyta</taxon>
        <taxon>Mamiellophyceae</taxon>
        <taxon>Mamiellales</taxon>
        <taxon>Bathycoccaceae</taxon>
        <taxon>Ostreococcus</taxon>
    </lineage>
</organism>
<dbReference type="EMBL" id="KZ155839">
    <property type="protein sequence ID" value="OUS41950.1"/>
    <property type="molecule type" value="Genomic_DNA"/>
</dbReference>
<name>A0A1Y5HXP4_OSTTA</name>
<dbReference type="GO" id="GO:0051213">
    <property type="term" value="F:dioxygenase activity"/>
    <property type="evidence" value="ECO:0007669"/>
    <property type="project" value="UniProtKB-KW"/>
</dbReference>
<proteinExistence type="inferred from homology"/>
<dbReference type="InterPro" id="IPR027443">
    <property type="entry name" value="IPNS-like_sf"/>
</dbReference>
<dbReference type="PANTHER" id="PTHR46332:SF5">
    <property type="entry name" value="ASPARTATE BETA-HYDROXYLASE DOMAIN CONTAINING 2"/>
    <property type="match status" value="1"/>
</dbReference>